<protein>
    <submittedName>
        <fullName evidence="2">Uncharacterized protein</fullName>
    </submittedName>
</protein>
<evidence type="ECO:0000313" key="2">
    <source>
        <dbReference type="EMBL" id="TVT18901.1"/>
    </source>
</evidence>
<dbReference type="RefSeq" id="WP_144642546.1">
    <property type="nucleotide sequence ID" value="NZ_BNAX01000013.1"/>
</dbReference>
<reference evidence="2 3" key="1">
    <citation type="submission" date="2019-07" db="EMBL/GenBank/DDBJ databases">
        <title>New species of Amycolatopsis and Streptomyces.</title>
        <authorList>
            <person name="Duangmal K."/>
            <person name="Teo W.F.A."/>
            <person name="Lipun K."/>
        </authorList>
    </citation>
    <scope>NUCLEOTIDE SEQUENCE [LARGE SCALE GENOMIC DNA]</scope>
    <source>
        <strain evidence="2 3">JCM 30562</strain>
    </source>
</reference>
<evidence type="ECO:0000256" key="1">
    <source>
        <dbReference type="SAM" id="Phobius"/>
    </source>
</evidence>
<keyword evidence="1" id="KW-1133">Transmembrane helix</keyword>
<dbReference type="Proteomes" id="UP000318578">
    <property type="component" value="Unassembled WGS sequence"/>
</dbReference>
<feature type="transmembrane region" description="Helical" evidence="1">
    <location>
        <begin position="20"/>
        <end position="37"/>
    </location>
</feature>
<dbReference type="EMBL" id="VJZA01000054">
    <property type="protein sequence ID" value="TVT18901.1"/>
    <property type="molecule type" value="Genomic_DNA"/>
</dbReference>
<keyword evidence="3" id="KW-1185">Reference proteome</keyword>
<sequence>MADRFQRLTPRQIRTSQVTAVVAVVAAFGMLVVAFVVSPAWRGLSGAVALAYIAWFHSMRVRRGRRQDKENGPNDHYSRDAL</sequence>
<gene>
    <name evidence="2" type="ORF">FNH06_26060</name>
</gene>
<keyword evidence="1" id="KW-0812">Transmembrane</keyword>
<accession>A0A558A3P0</accession>
<comment type="caution">
    <text evidence="2">The sequence shown here is derived from an EMBL/GenBank/DDBJ whole genome shotgun (WGS) entry which is preliminary data.</text>
</comment>
<feature type="transmembrane region" description="Helical" evidence="1">
    <location>
        <begin position="43"/>
        <end position="59"/>
    </location>
</feature>
<keyword evidence="1" id="KW-0472">Membrane</keyword>
<evidence type="ECO:0000313" key="3">
    <source>
        <dbReference type="Proteomes" id="UP000318578"/>
    </source>
</evidence>
<name>A0A558A3P0_9PSEU</name>
<organism evidence="2 3">
    <name type="scientific">Amycolatopsis acidiphila</name>
    <dbReference type="NCBI Taxonomy" id="715473"/>
    <lineage>
        <taxon>Bacteria</taxon>
        <taxon>Bacillati</taxon>
        <taxon>Actinomycetota</taxon>
        <taxon>Actinomycetes</taxon>
        <taxon>Pseudonocardiales</taxon>
        <taxon>Pseudonocardiaceae</taxon>
        <taxon>Amycolatopsis</taxon>
    </lineage>
</organism>
<dbReference type="AlphaFoldDB" id="A0A558A3P0"/>
<proteinExistence type="predicted"/>